<dbReference type="PANTHER" id="PTHR36478">
    <property type="entry name" value="OS04G0614237 PROTEIN-RELATED"/>
    <property type="match status" value="1"/>
</dbReference>
<dbReference type="Proteomes" id="UP000324897">
    <property type="component" value="Unassembled WGS sequence"/>
</dbReference>
<evidence type="ECO:0000256" key="1">
    <source>
        <dbReference type="SAM" id="MobiDB-lite"/>
    </source>
</evidence>
<feature type="compositionally biased region" description="Basic and acidic residues" evidence="1">
    <location>
        <begin position="225"/>
        <end position="243"/>
    </location>
</feature>
<gene>
    <name evidence="2" type="ORF">EJB05_17980</name>
</gene>
<reference evidence="2 3" key="1">
    <citation type="journal article" date="2019" name="Sci. Rep.">
        <title>A high-quality genome of Eragrostis curvula grass provides insights into Poaceae evolution and supports new strategies to enhance forage quality.</title>
        <authorList>
            <person name="Carballo J."/>
            <person name="Santos B.A.C.M."/>
            <person name="Zappacosta D."/>
            <person name="Garbus I."/>
            <person name="Selva J.P."/>
            <person name="Gallo C.A."/>
            <person name="Diaz A."/>
            <person name="Albertini E."/>
            <person name="Caccamo M."/>
            <person name="Echenique V."/>
        </authorList>
    </citation>
    <scope>NUCLEOTIDE SEQUENCE [LARGE SCALE GENOMIC DNA]</scope>
    <source>
        <strain evidence="3">cv. Victoria</strain>
        <tissue evidence="2">Leaf</tissue>
    </source>
</reference>
<dbReference type="PANTHER" id="PTHR36478:SF18">
    <property type="entry name" value="LISH DOMAIN-CONTAINING PROTEIN"/>
    <property type="match status" value="1"/>
</dbReference>
<accession>A0A5J9VKG9</accession>
<dbReference type="AlphaFoldDB" id="A0A5J9VKG9"/>
<comment type="caution">
    <text evidence="2">The sequence shown here is derived from an EMBL/GenBank/DDBJ whole genome shotgun (WGS) entry which is preliminary data.</text>
</comment>
<dbReference type="Gramene" id="TVU36067">
    <property type="protein sequence ID" value="TVU36067"/>
    <property type="gene ID" value="EJB05_17980"/>
</dbReference>
<dbReference type="EMBL" id="RWGY01000009">
    <property type="protein sequence ID" value="TVU36067.1"/>
    <property type="molecule type" value="Genomic_DNA"/>
</dbReference>
<dbReference type="OrthoDB" id="693069at2759"/>
<evidence type="ECO:0000313" key="3">
    <source>
        <dbReference type="Proteomes" id="UP000324897"/>
    </source>
</evidence>
<protein>
    <recommendedName>
        <fullName evidence="4">LisH domain-containing protein</fullName>
    </recommendedName>
</protein>
<evidence type="ECO:0008006" key="4">
    <source>
        <dbReference type="Google" id="ProtNLM"/>
    </source>
</evidence>
<organism evidence="2 3">
    <name type="scientific">Eragrostis curvula</name>
    <name type="common">weeping love grass</name>
    <dbReference type="NCBI Taxonomy" id="38414"/>
    <lineage>
        <taxon>Eukaryota</taxon>
        <taxon>Viridiplantae</taxon>
        <taxon>Streptophyta</taxon>
        <taxon>Embryophyta</taxon>
        <taxon>Tracheophyta</taxon>
        <taxon>Spermatophyta</taxon>
        <taxon>Magnoliopsida</taxon>
        <taxon>Liliopsida</taxon>
        <taxon>Poales</taxon>
        <taxon>Poaceae</taxon>
        <taxon>PACMAD clade</taxon>
        <taxon>Chloridoideae</taxon>
        <taxon>Eragrostideae</taxon>
        <taxon>Eragrostidinae</taxon>
        <taxon>Eragrostis</taxon>
    </lineage>
</organism>
<feature type="region of interest" description="Disordered" evidence="1">
    <location>
        <begin position="218"/>
        <end position="254"/>
    </location>
</feature>
<keyword evidence="3" id="KW-1185">Reference proteome</keyword>
<sequence>MLVLNLNTSRNYAFFDRRLCARRILCFLKRHYLEGAAHELERETAVFFDLSHLQYLAKRARWEELTSYVTYFMPDLELRSSEACTFLRCIHIYLVLSWIAADSKKAQGIDTLFPLLDESAAKASPTAAAVHMFFHEVRRRQPRDFAAWLKIWEAAAERLKDLALSALSSKESCTCQNAHPSAGKLTFQECAESKGLIRRKSTNKKHVTSLVSLRRKSVAGTSGGDGKHGSEVEDNASKSEKRKMSAMLDTDTDIGTRLKARKGSSFAL</sequence>
<name>A0A5J9VKG9_9POAL</name>
<proteinExistence type="predicted"/>
<evidence type="ECO:0000313" key="2">
    <source>
        <dbReference type="EMBL" id="TVU36067.1"/>
    </source>
</evidence>